<dbReference type="GO" id="GO:0005524">
    <property type="term" value="F:ATP binding"/>
    <property type="evidence" value="ECO:0007669"/>
    <property type="project" value="InterPro"/>
</dbReference>
<dbReference type="Gene3D" id="3.40.50.300">
    <property type="entry name" value="P-loop containing nucleotide triphosphate hydrolases"/>
    <property type="match status" value="1"/>
</dbReference>
<dbReference type="PANTHER" id="PTHR10803:SF3">
    <property type="entry name" value="ATPASE GET3"/>
    <property type="match status" value="1"/>
</dbReference>
<dbReference type="PANTHER" id="PTHR10803">
    <property type="entry name" value="ARSENICAL PUMP-DRIVING ATPASE ARSENITE-TRANSLOCATING ATPASE"/>
    <property type="match status" value="1"/>
</dbReference>
<feature type="domain" description="ArsA/GET3 Anion-transporting ATPase-like" evidence="2">
    <location>
        <begin position="16"/>
        <end position="238"/>
    </location>
</feature>
<evidence type="ECO:0000313" key="3">
    <source>
        <dbReference type="EMBL" id="SUZ47609.1"/>
    </source>
</evidence>
<feature type="non-terminal residue" evidence="3">
    <location>
        <position position="246"/>
    </location>
</feature>
<accession>A0A381MZF8</accession>
<comment type="similarity">
    <text evidence="1">Belongs to the arsA ATPase family.</text>
</comment>
<dbReference type="NCBIfam" id="TIGR00345">
    <property type="entry name" value="GET3_arsA_TRC40"/>
    <property type="match status" value="1"/>
</dbReference>
<sequence>MKRLVHPKAYDEIDRQLDLARLAPGTVEAAMLERVSEVMALAGDRYDQVIFDTAPTGHTVRLLSLPEIMAAWTEGLLGHRKRSEHLGSALRHLGGGRVQGDDLSMLDAAVDHDPGSRDAQLSTLLQDRRRKFVRAREQLLDREQCAFLLVLNPDRLSVLETIKARDTLARFSVPVSALVVNQVLPTNADGTFLEARRRQEAKHLGWIDNEFSSIPRVRVPLLPGDVHDLDTLRRLGSWIASDGQDS</sequence>
<dbReference type="InterPro" id="IPR016300">
    <property type="entry name" value="ATPase_ArsA/GET3"/>
</dbReference>
<reference evidence="3" key="1">
    <citation type="submission" date="2018-05" db="EMBL/GenBank/DDBJ databases">
        <authorList>
            <person name="Lanie J.A."/>
            <person name="Ng W.-L."/>
            <person name="Kazmierczak K.M."/>
            <person name="Andrzejewski T.M."/>
            <person name="Davidsen T.M."/>
            <person name="Wayne K.J."/>
            <person name="Tettelin H."/>
            <person name="Glass J.I."/>
            <person name="Rusch D."/>
            <person name="Podicherti R."/>
            <person name="Tsui H.-C.T."/>
            <person name="Winkler M.E."/>
        </authorList>
    </citation>
    <scope>NUCLEOTIDE SEQUENCE</scope>
</reference>
<name>A0A381MZF8_9ZZZZ</name>
<organism evidence="3">
    <name type="scientific">marine metagenome</name>
    <dbReference type="NCBI Taxonomy" id="408172"/>
    <lineage>
        <taxon>unclassified sequences</taxon>
        <taxon>metagenomes</taxon>
        <taxon>ecological metagenomes</taxon>
    </lineage>
</organism>
<dbReference type="AlphaFoldDB" id="A0A381MZF8"/>
<dbReference type="InterPro" id="IPR027417">
    <property type="entry name" value="P-loop_NTPase"/>
</dbReference>
<evidence type="ECO:0000259" key="2">
    <source>
        <dbReference type="Pfam" id="PF02374"/>
    </source>
</evidence>
<dbReference type="EMBL" id="UINC01000025">
    <property type="protein sequence ID" value="SUZ47609.1"/>
    <property type="molecule type" value="Genomic_DNA"/>
</dbReference>
<dbReference type="InterPro" id="IPR025723">
    <property type="entry name" value="ArsA/GET3_ATPase-like"/>
</dbReference>
<feature type="non-terminal residue" evidence="3">
    <location>
        <position position="1"/>
    </location>
</feature>
<dbReference type="GO" id="GO:0016887">
    <property type="term" value="F:ATP hydrolysis activity"/>
    <property type="evidence" value="ECO:0007669"/>
    <property type="project" value="InterPro"/>
</dbReference>
<gene>
    <name evidence="3" type="ORF">METZ01_LOCUS463</name>
</gene>
<dbReference type="CDD" id="cd02035">
    <property type="entry name" value="ArsA"/>
    <property type="match status" value="1"/>
</dbReference>
<protein>
    <recommendedName>
        <fullName evidence="2">ArsA/GET3 Anion-transporting ATPase-like domain-containing protein</fullName>
    </recommendedName>
</protein>
<proteinExistence type="inferred from homology"/>
<evidence type="ECO:0000256" key="1">
    <source>
        <dbReference type="ARBA" id="ARBA00011040"/>
    </source>
</evidence>
<dbReference type="Pfam" id="PF02374">
    <property type="entry name" value="ArsA_ATPase"/>
    <property type="match status" value="1"/>
</dbReference>
<dbReference type="SUPFAM" id="SSF52540">
    <property type="entry name" value="P-loop containing nucleoside triphosphate hydrolases"/>
    <property type="match status" value="1"/>
</dbReference>